<accession>A0A813CCU9</accession>
<feature type="non-terminal residue" evidence="2">
    <location>
        <position position="1"/>
    </location>
</feature>
<dbReference type="OrthoDB" id="446327at2759"/>
<protein>
    <submittedName>
        <fullName evidence="2">TY1B-ER1 protein</fullName>
    </submittedName>
</protein>
<evidence type="ECO:0000256" key="1">
    <source>
        <dbReference type="SAM" id="MobiDB-lite"/>
    </source>
</evidence>
<feature type="compositionally biased region" description="Basic residues" evidence="1">
    <location>
        <begin position="48"/>
        <end position="61"/>
    </location>
</feature>
<dbReference type="EMBL" id="CAJNJA010094264">
    <property type="protein sequence ID" value="CAE7941558.1"/>
    <property type="molecule type" value="Genomic_DNA"/>
</dbReference>
<dbReference type="Proteomes" id="UP000601435">
    <property type="component" value="Unassembled WGS sequence"/>
</dbReference>
<name>A0A813CCU9_9DINO</name>
<sequence length="901" mass="101957">VLNNHKYLWNDARTSVTLSKVEHNRQQLISNPDQVQEEGGLPPVPHNPFKRTRGGKKKKRLQTAGKEETPKKVAKEDPNKKPKRDDRIPEKEWKLIADAAKKVQGERRAYVPGELVYFWSPKGNKGRYRKDVGCWRGPGVVLVPDGHERYFVSWRARFLLLASANLKGAGQETAADQQPASVEGDAGGDGERFWPQAEESRNRNRTKPAVFLESVLSENRPKMKQNNQNNLFHWGLVSMMFKTRVVKLHRVIFKIYGIKLHQLRVKLNPGGAGEASQEVSTKRLRTNDMVNFVLTSVSGIELGVLSPEAALNNEWLKKGSIFKGLVLEGRKGRITLMIGQDPQQVLIAEEKPEDVFAEETCEGAEPRSCPRCLAFADVRDNILSSHAFLLKMKANGKELDPRFFDETERRAFDKSDQKEWQAWLDNHVIEQLGPDAARKVPQARIFKVPARVVRTNKAAAGCKDLLAKSRLVLPGHMDPDVLQGGLRKERGSRPLLYCRPPRDLSGMGAVVLWRILKSAYGPAEAPRLWYMQAKDLLTKCGFIEVPFAPATFVKLRTEKGQAITVAILCLCVDDGFLAVEDGREALETQKVIDNRFSIKEWIEINEKPVTYLGMKISIKQGMFVNDMTSGGGRAWSQRVPPADCSNPLVHWPVHLVLPELLCQVSLLAQKVSHATWNDLKEANKLLSSWPRLEKLRLGRTKRRGSFLGGARRPEEGKGNLLEFHSNKISRVVRSSMAAECCSMSSSADRLVCNMKLWDALHYGALVTSSTWRCEIKTQGHLVTDARSLFDHVHGSNQLPAERQTSLDISGIRQMVQEQLVALHWVPTWRQYADCLTKAIEDVLYQCFKQHGRLNVKQSREDAREEERRALLRRAQRERRRIRIKAADKSTHFVSDVKNTVA</sequence>
<feature type="region of interest" description="Disordered" evidence="1">
    <location>
        <begin position="30"/>
        <end position="89"/>
    </location>
</feature>
<proteinExistence type="predicted"/>
<feature type="region of interest" description="Disordered" evidence="1">
    <location>
        <begin position="170"/>
        <end position="192"/>
    </location>
</feature>
<dbReference type="AlphaFoldDB" id="A0A813CCU9"/>
<comment type="caution">
    <text evidence="2">The sequence shown here is derived from an EMBL/GenBank/DDBJ whole genome shotgun (WGS) entry which is preliminary data.</text>
</comment>
<organism evidence="2 3">
    <name type="scientific">Symbiodinium necroappetens</name>
    <dbReference type="NCBI Taxonomy" id="1628268"/>
    <lineage>
        <taxon>Eukaryota</taxon>
        <taxon>Sar</taxon>
        <taxon>Alveolata</taxon>
        <taxon>Dinophyceae</taxon>
        <taxon>Suessiales</taxon>
        <taxon>Symbiodiniaceae</taxon>
        <taxon>Symbiodinium</taxon>
    </lineage>
</organism>
<keyword evidence="3" id="KW-1185">Reference proteome</keyword>
<reference evidence="2" key="1">
    <citation type="submission" date="2021-02" db="EMBL/GenBank/DDBJ databases">
        <authorList>
            <person name="Dougan E. K."/>
            <person name="Rhodes N."/>
            <person name="Thang M."/>
            <person name="Chan C."/>
        </authorList>
    </citation>
    <scope>NUCLEOTIDE SEQUENCE</scope>
</reference>
<evidence type="ECO:0000313" key="3">
    <source>
        <dbReference type="Proteomes" id="UP000601435"/>
    </source>
</evidence>
<evidence type="ECO:0000313" key="2">
    <source>
        <dbReference type="EMBL" id="CAE7941558.1"/>
    </source>
</evidence>
<feature type="compositionally biased region" description="Basic and acidic residues" evidence="1">
    <location>
        <begin position="65"/>
        <end position="89"/>
    </location>
</feature>
<gene>
    <name evidence="2" type="primary">TY1B-ER1</name>
    <name evidence="2" type="ORF">SNEC2469_LOCUS34324</name>
</gene>